<evidence type="ECO:0000313" key="3">
    <source>
        <dbReference type="Proteomes" id="UP000572817"/>
    </source>
</evidence>
<proteinExistence type="predicted"/>
<comment type="caution">
    <text evidence="2">The sequence shown here is derived from an EMBL/GenBank/DDBJ whole genome shotgun (WGS) entry which is preliminary data.</text>
</comment>
<keyword evidence="3" id="KW-1185">Reference proteome</keyword>
<evidence type="ECO:0000256" key="1">
    <source>
        <dbReference type="SAM" id="MobiDB-lite"/>
    </source>
</evidence>
<sequence>MGPGRWCENSGQKFGPEILCARTTPRMTSYQSIAGENRISGQGKRRRTQNQDGSRSRGPSPTAQLLEWWRTKTPAVGDYEEDDEERPRPRKNARSRANGRVYHQGAARWSEKWRVTMLEGPSTGPVWGQEAVLAPDGYGGLVLL</sequence>
<dbReference type="EMBL" id="WWBZ02000008">
    <property type="protein sequence ID" value="KAF4311912.1"/>
    <property type="molecule type" value="Genomic_DNA"/>
</dbReference>
<accession>A0A8H4J2M8</accession>
<feature type="region of interest" description="Disordered" evidence="1">
    <location>
        <begin position="1"/>
        <end position="103"/>
    </location>
</feature>
<feature type="compositionally biased region" description="Polar residues" evidence="1">
    <location>
        <begin position="25"/>
        <end position="34"/>
    </location>
</feature>
<name>A0A8H4J2M8_9PEZI</name>
<feature type="compositionally biased region" description="Polar residues" evidence="1">
    <location>
        <begin position="50"/>
        <end position="63"/>
    </location>
</feature>
<dbReference type="Proteomes" id="UP000572817">
    <property type="component" value="Unassembled WGS sequence"/>
</dbReference>
<gene>
    <name evidence="2" type="ORF">GTA08_BOTSDO12701</name>
</gene>
<reference evidence="2" key="1">
    <citation type="submission" date="2020-04" db="EMBL/GenBank/DDBJ databases">
        <title>Genome Assembly and Annotation of Botryosphaeria dothidea sdau 11-99, a Latent Pathogen of Apple Fruit Ring Rot in China.</title>
        <authorList>
            <person name="Yu C."/>
            <person name="Diao Y."/>
            <person name="Lu Q."/>
            <person name="Zhao J."/>
            <person name="Cui S."/>
            <person name="Peng C."/>
            <person name="He B."/>
            <person name="Liu H."/>
        </authorList>
    </citation>
    <scope>NUCLEOTIDE SEQUENCE [LARGE SCALE GENOMIC DNA]</scope>
    <source>
        <strain evidence="2">Sdau11-99</strain>
    </source>
</reference>
<protein>
    <submittedName>
        <fullName evidence="2">Uncharacterized protein</fullName>
    </submittedName>
</protein>
<evidence type="ECO:0000313" key="2">
    <source>
        <dbReference type="EMBL" id="KAF4311912.1"/>
    </source>
</evidence>
<dbReference type="AlphaFoldDB" id="A0A8H4J2M8"/>
<organism evidence="2 3">
    <name type="scientific">Botryosphaeria dothidea</name>
    <dbReference type="NCBI Taxonomy" id="55169"/>
    <lineage>
        <taxon>Eukaryota</taxon>
        <taxon>Fungi</taxon>
        <taxon>Dikarya</taxon>
        <taxon>Ascomycota</taxon>
        <taxon>Pezizomycotina</taxon>
        <taxon>Dothideomycetes</taxon>
        <taxon>Dothideomycetes incertae sedis</taxon>
        <taxon>Botryosphaeriales</taxon>
        <taxon>Botryosphaeriaceae</taxon>
        <taxon>Botryosphaeria</taxon>
    </lineage>
</organism>